<protein>
    <recommendedName>
        <fullName evidence="3">long-chain-fatty-acid--CoA ligase</fullName>
        <ecNumber evidence="3">6.2.1.3</ecNumber>
    </recommendedName>
</protein>
<evidence type="ECO:0000256" key="2">
    <source>
        <dbReference type="ARBA" id="ARBA00022832"/>
    </source>
</evidence>
<dbReference type="PANTHER" id="PTHR43272:SF107">
    <property type="entry name" value="LONG-CHAIN-FATTY-ACID--COA LIGASE 5"/>
    <property type="match status" value="1"/>
</dbReference>
<sequence>MNFTRASLPCPVIEVYGLTEMGGILSATLLGEMEPGRTGTRHLGLQVKLIDVPEMNLFVKRDGLGEICVTGEACTKGYYRDEANTNELFEPGGFLSTGDIGTWTKEGAVKLIDRRKSFFKLVQREYVTPNKVEDLYSSSVLANNVFVDGDSRETFVVAAVEPNFTELRKFLISQAVIG</sequence>
<keyword evidence="2" id="KW-0276">Fatty acid metabolism</keyword>
<dbReference type="AlphaFoldDB" id="A0A504ZBA0"/>
<dbReference type="STRING" id="46835.A0A504ZBA0"/>
<dbReference type="Gene3D" id="3.40.50.12780">
    <property type="entry name" value="N-terminal domain of ligase-like"/>
    <property type="match status" value="1"/>
</dbReference>
<proteinExistence type="predicted"/>
<evidence type="ECO:0000313" key="5">
    <source>
        <dbReference type="EMBL" id="TPP67138.1"/>
    </source>
</evidence>
<dbReference type="OrthoDB" id="1700726at2759"/>
<feature type="domain" description="AMP-dependent synthetase/ligase" evidence="4">
    <location>
        <begin position="3"/>
        <end position="79"/>
    </location>
</feature>
<keyword evidence="2" id="KW-0443">Lipid metabolism</keyword>
<evidence type="ECO:0000259" key="4">
    <source>
        <dbReference type="Pfam" id="PF00501"/>
    </source>
</evidence>
<dbReference type="GO" id="GO:0005783">
    <property type="term" value="C:endoplasmic reticulum"/>
    <property type="evidence" value="ECO:0007669"/>
    <property type="project" value="TreeGrafter"/>
</dbReference>
<dbReference type="GO" id="GO:0004467">
    <property type="term" value="F:long-chain fatty acid-CoA ligase activity"/>
    <property type="evidence" value="ECO:0007669"/>
    <property type="project" value="UniProtKB-EC"/>
</dbReference>
<keyword evidence="1 5" id="KW-0436">Ligase</keyword>
<keyword evidence="6" id="KW-1185">Reference proteome</keyword>
<organism evidence="5 6">
    <name type="scientific">Fasciola gigantica</name>
    <name type="common">Giant liver fluke</name>
    <dbReference type="NCBI Taxonomy" id="46835"/>
    <lineage>
        <taxon>Eukaryota</taxon>
        <taxon>Metazoa</taxon>
        <taxon>Spiralia</taxon>
        <taxon>Lophotrochozoa</taxon>
        <taxon>Platyhelminthes</taxon>
        <taxon>Trematoda</taxon>
        <taxon>Digenea</taxon>
        <taxon>Plagiorchiida</taxon>
        <taxon>Echinostomata</taxon>
        <taxon>Echinostomatoidea</taxon>
        <taxon>Fasciolidae</taxon>
        <taxon>Fasciola</taxon>
    </lineage>
</organism>
<comment type="caution">
    <text evidence="5">The sequence shown here is derived from an EMBL/GenBank/DDBJ whole genome shotgun (WGS) entry which is preliminary data.</text>
</comment>
<accession>A0A504ZBA0</accession>
<dbReference type="InterPro" id="IPR000873">
    <property type="entry name" value="AMP-dep_synth/lig_dom"/>
</dbReference>
<evidence type="ECO:0000256" key="3">
    <source>
        <dbReference type="ARBA" id="ARBA00026121"/>
    </source>
</evidence>
<evidence type="ECO:0000313" key="6">
    <source>
        <dbReference type="Proteomes" id="UP000316759"/>
    </source>
</evidence>
<dbReference type="EMBL" id="SUNJ01001015">
    <property type="protein sequence ID" value="TPP67138.1"/>
    <property type="molecule type" value="Genomic_DNA"/>
</dbReference>
<dbReference type="EC" id="6.2.1.3" evidence="3"/>
<dbReference type="InterPro" id="IPR042099">
    <property type="entry name" value="ANL_N_sf"/>
</dbReference>
<dbReference type="Proteomes" id="UP000316759">
    <property type="component" value="Unassembled WGS sequence"/>
</dbReference>
<evidence type="ECO:0000256" key="1">
    <source>
        <dbReference type="ARBA" id="ARBA00022598"/>
    </source>
</evidence>
<dbReference type="PANTHER" id="PTHR43272">
    <property type="entry name" value="LONG-CHAIN-FATTY-ACID--COA LIGASE"/>
    <property type="match status" value="1"/>
</dbReference>
<dbReference type="Pfam" id="PF00501">
    <property type="entry name" value="AMP-binding"/>
    <property type="match status" value="1"/>
</dbReference>
<reference evidence="5 6" key="1">
    <citation type="submission" date="2019-04" db="EMBL/GenBank/DDBJ databases">
        <title>Annotation for the trematode Fasciola gigantica.</title>
        <authorList>
            <person name="Choi Y.-J."/>
        </authorList>
    </citation>
    <scope>NUCLEOTIDE SEQUENCE [LARGE SCALE GENOMIC DNA]</scope>
    <source>
        <strain evidence="5">Uganda_cow_1</strain>
    </source>
</reference>
<dbReference type="GO" id="GO:0016020">
    <property type="term" value="C:membrane"/>
    <property type="evidence" value="ECO:0007669"/>
    <property type="project" value="TreeGrafter"/>
</dbReference>
<dbReference type="SUPFAM" id="SSF56801">
    <property type="entry name" value="Acetyl-CoA synthetase-like"/>
    <property type="match status" value="1"/>
</dbReference>
<gene>
    <name evidence="5" type="ORF">FGIG_01376</name>
</gene>
<name>A0A504ZBA0_FASGI</name>